<feature type="region of interest" description="Disordered" evidence="1">
    <location>
        <begin position="427"/>
        <end position="452"/>
    </location>
</feature>
<feature type="region of interest" description="Disordered" evidence="1">
    <location>
        <begin position="1155"/>
        <end position="1343"/>
    </location>
</feature>
<reference evidence="2 3" key="1">
    <citation type="journal article" date="2024" name="Commun. Biol.">
        <title>Comparative genomic analysis of thermophilic fungi reveals convergent evolutionary adaptations and gene losses.</title>
        <authorList>
            <person name="Steindorff A.S."/>
            <person name="Aguilar-Pontes M.V."/>
            <person name="Robinson A.J."/>
            <person name="Andreopoulos B."/>
            <person name="LaButti K."/>
            <person name="Kuo A."/>
            <person name="Mondo S."/>
            <person name="Riley R."/>
            <person name="Otillar R."/>
            <person name="Haridas S."/>
            <person name="Lipzen A."/>
            <person name="Grimwood J."/>
            <person name="Schmutz J."/>
            <person name="Clum A."/>
            <person name="Reid I.D."/>
            <person name="Moisan M.C."/>
            <person name="Butler G."/>
            <person name="Nguyen T.T.M."/>
            <person name="Dewar K."/>
            <person name="Conant G."/>
            <person name="Drula E."/>
            <person name="Henrissat B."/>
            <person name="Hansel C."/>
            <person name="Singer S."/>
            <person name="Hutchinson M.I."/>
            <person name="de Vries R.P."/>
            <person name="Natvig D.O."/>
            <person name="Powell A.J."/>
            <person name="Tsang A."/>
            <person name="Grigoriev I.V."/>
        </authorList>
    </citation>
    <scope>NUCLEOTIDE SEQUENCE [LARGE SCALE GENOMIC DNA]</scope>
    <source>
        <strain evidence="2 3">CBS 620.91</strain>
    </source>
</reference>
<proteinExistence type="predicted"/>
<dbReference type="InterPro" id="IPR011009">
    <property type="entry name" value="Kinase-like_dom_sf"/>
</dbReference>
<feature type="region of interest" description="Disordered" evidence="1">
    <location>
        <begin position="980"/>
        <end position="1012"/>
    </location>
</feature>
<feature type="compositionally biased region" description="Acidic residues" evidence="1">
    <location>
        <begin position="1242"/>
        <end position="1255"/>
    </location>
</feature>
<feature type="compositionally biased region" description="Low complexity" evidence="1">
    <location>
        <begin position="1168"/>
        <end position="1178"/>
    </location>
</feature>
<feature type="compositionally biased region" description="Basic and acidic residues" evidence="1">
    <location>
        <begin position="562"/>
        <end position="571"/>
    </location>
</feature>
<feature type="compositionally biased region" description="Basic and acidic residues" evidence="1">
    <location>
        <begin position="1294"/>
        <end position="1303"/>
    </location>
</feature>
<dbReference type="SUPFAM" id="SSF56112">
    <property type="entry name" value="Protein kinase-like (PK-like)"/>
    <property type="match status" value="1"/>
</dbReference>
<comment type="caution">
    <text evidence="2">The sequence shown here is derived from an EMBL/GenBank/DDBJ whole genome shotgun (WGS) entry which is preliminary data.</text>
</comment>
<evidence type="ECO:0000313" key="2">
    <source>
        <dbReference type="EMBL" id="KAL1843544.1"/>
    </source>
</evidence>
<evidence type="ECO:0000256" key="1">
    <source>
        <dbReference type="SAM" id="MobiDB-lite"/>
    </source>
</evidence>
<dbReference type="PANTHER" id="PTHR37542:SF2">
    <property type="entry name" value="PROTEIN KINASE DOMAIN-CONTAINING PROTEIN"/>
    <property type="match status" value="1"/>
</dbReference>
<feature type="compositionally biased region" description="Basic and acidic residues" evidence="1">
    <location>
        <begin position="1328"/>
        <end position="1343"/>
    </location>
</feature>
<evidence type="ECO:0008006" key="4">
    <source>
        <dbReference type="Google" id="ProtNLM"/>
    </source>
</evidence>
<dbReference type="EMBL" id="JAZGSY010000014">
    <property type="protein sequence ID" value="KAL1843544.1"/>
    <property type="molecule type" value="Genomic_DNA"/>
</dbReference>
<gene>
    <name evidence="2" type="ORF">VTJ49DRAFT_1137</name>
</gene>
<dbReference type="Proteomes" id="UP001583172">
    <property type="component" value="Unassembled WGS sequence"/>
</dbReference>
<evidence type="ECO:0000313" key="3">
    <source>
        <dbReference type="Proteomes" id="UP001583172"/>
    </source>
</evidence>
<name>A0ABR3VPQ7_HUMIN</name>
<accession>A0ABR3VPQ7</accession>
<feature type="region of interest" description="Disordered" evidence="1">
    <location>
        <begin position="733"/>
        <end position="768"/>
    </location>
</feature>
<feature type="compositionally biased region" description="Low complexity" evidence="1">
    <location>
        <begin position="1202"/>
        <end position="1231"/>
    </location>
</feature>
<feature type="region of interest" description="Disordered" evidence="1">
    <location>
        <begin position="839"/>
        <end position="911"/>
    </location>
</feature>
<dbReference type="PANTHER" id="PTHR37542">
    <property type="entry name" value="HELO DOMAIN-CONTAINING PROTEIN-RELATED"/>
    <property type="match status" value="1"/>
</dbReference>
<feature type="compositionally biased region" description="Acidic residues" evidence="1">
    <location>
        <begin position="881"/>
        <end position="899"/>
    </location>
</feature>
<protein>
    <recommendedName>
        <fullName evidence="4">Protein kinase domain-containing protein</fullName>
    </recommendedName>
</protein>
<feature type="region of interest" description="Disordered" evidence="1">
    <location>
        <begin position="562"/>
        <end position="609"/>
    </location>
</feature>
<organism evidence="2 3">
    <name type="scientific">Humicola insolens</name>
    <name type="common">Soft-rot fungus</name>
    <dbReference type="NCBI Taxonomy" id="85995"/>
    <lineage>
        <taxon>Eukaryota</taxon>
        <taxon>Fungi</taxon>
        <taxon>Dikarya</taxon>
        <taxon>Ascomycota</taxon>
        <taxon>Pezizomycotina</taxon>
        <taxon>Sordariomycetes</taxon>
        <taxon>Sordariomycetidae</taxon>
        <taxon>Sordariales</taxon>
        <taxon>Chaetomiaceae</taxon>
        <taxon>Mycothermus</taxon>
    </lineage>
</organism>
<sequence>MDSFIPMGGVQLPVQRRLSRLYNDTKKSSDFVKSEPSPAEADPEIKALHRKLRIQKDRLVSWGLEWSDPSQSAEVLIDSSLSKAGLSEVVGSIMSTIKDILAEAEPLWNSSRRLAGEKVDPDPSPPRRGEKIRMVVWDKNRFEDLIRDLTTSIDTLYDLSRTRSSYATAAGLGRRAPAAVPPPAPEDMRPFESSRIQAPRQIDPKSLDYLRSIQAEPMTERPADEPSPSRDVVFMSPQAYAELTQTAAGARQQRAPLLLEYAYFDPIYSMTGISPPMARFEKLSSGLQSEPQVPGSWIGLPRLLAYFEDMDQSRFGLVYQFPRTFNPVTFEHLTHHALNNMCSLADLLARPDFEPRLEAKFRLAANLANTVFDMHARGITHGNLVAENISFCNAVGTDPEVSGITQGEVDIRRPLISSFDPFFDPKSPSAEPGAASQPFSPFRHPLDPRHNAESPLVNNADSKTLDLYSLAMLLLSIGLWTRLEDLVTPESPTIPTSVLDKLAIRCGTLYMKAVQTCWNAVDQEMAGGRTPEQVVYHAQFKASRYLEACCIIDGVSNLEERLGDDLGEPRPEPAPASATAGPSSSAKEAEAEAEAEATRTKPPAETAPSDVLAAQFSSLAGETSSTAAPTPKKKLRLYPHVPLPPDVVHRWNTVFMPQINTALRQFYRKHPESVEISLESIGESPQQTRPTVLVVCTSVGLVKAILKKKLDSLFDGTAGVGLKVCRGQVLRSRRQPSRRSMAKAAADGSEEITAANPDFQEHPRNGASIGAWIGDRHLPPVSLGGVITVDDRQYGMTVHHMLDDPDQAAAAAAAAAKAAGAKRSMAGPRPTDLTEWYSQQRQQYQPSESELDDSSGSEDYTCQFGDSDEDTLSESAVTSDYSDDDGAGEEEEDDDEFEPGDIPGVEPGCGEGYIITQPALDDVPEGFYPSAETEDEDHLDTYAVGEVYASSGLRRRTDDNGLVHEIDWALFEFVSDRVPEGNLLPHVPPPSAERSRRASWDGEPPDEQPVLRPKAVLPSSSLPGLEVQCMARTSGLQTGQILPAVASVKIYGRVTPSHIYQVAGAPPPQRQQGGGRKSLAMGIPGDSGAWVVDREQGAVCGHILAWSERKRVAYICPMDVLLLDIAETLEANEIKLPGGQVIFSRVPARLISQHSSSAHVAHHGHGHGYPADPYGYPHQQHGRPYGGQPQAGVGVSRSLTQSTTASAVSGASTVSRLSSRFSTSSRTSTTTPAGYYGRSFEEGGEDDYGDGDDEGNAPSRGSSVLQKRHSSRRSQMSWRSSIGNASYRGGASMRADDEYGHFQEEDEEDLSAGVEGMRLSTPGSMEGPDGRRGWRTRDARGFF</sequence>
<keyword evidence="3" id="KW-1185">Reference proteome</keyword>
<feature type="compositionally biased region" description="Low complexity" evidence="1">
    <location>
        <begin position="575"/>
        <end position="586"/>
    </location>
</feature>